<evidence type="ECO:0000313" key="4">
    <source>
        <dbReference type="Proteomes" id="UP000294801"/>
    </source>
</evidence>
<organism evidence="3 4">
    <name type="scientific">Gulbenkiania mobilis</name>
    <dbReference type="NCBI Taxonomy" id="397457"/>
    <lineage>
        <taxon>Bacteria</taxon>
        <taxon>Pseudomonadati</taxon>
        <taxon>Pseudomonadota</taxon>
        <taxon>Betaproteobacteria</taxon>
        <taxon>Neisseriales</taxon>
        <taxon>Chromobacteriaceae</taxon>
        <taxon>Gulbenkiania</taxon>
    </lineage>
</organism>
<protein>
    <recommendedName>
        <fullName evidence="1">UPF0225 protein EV669_101319</fullName>
    </recommendedName>
</protein>
<dbReference type="Pfam" id="PF17775">
    <property type="entry name" value="YchJ_M-like"/>
    <property type="match status" value="1"/>
</dbReference>
<dbReference type="EMBL" id="SMDA01000001">
    <property type="protein sequence ID" value="TCW33787.1"/>
    <property type="molecule type" value="Genomic_DNA"/>
</dbReference>
<dbReference type="Gene3D" id="3.10.450.50">
    <property type="match status" value="1"/>
</dbReference>
<proteinExistence type="inferred from homology"/>
<evidence type="ECO:0000256" key="1">
    <source>
        <dbReference type="HAMAP-Rule" id="MF_00612"/>
    </source>
</evidence>
<gene>
    <name evidence="3" type="ORF">EV669_101319</name>
</gene>
<dbReference type="InterPro" id="IPR023006">
    <property type="entry name" value="YchJ-like"/>
</dbReference>
<dbReference type="HAMAP" id="MF_00612">
    <property type="entry name" value="UPF0225"/>
    <property type="match status" value="1"/>
</dbReference>
<dbReference type="PANTHER" id="PTHR33747">
    <property type="entry name" value="UPF0225 PROTEIN SCO1677"/>
    <property type="match status" value="1"/>
</dbReference>
<dbReference type="InterPro" id="IPR048469">
    <property type="entry name" value="YchJ-like_M"/>
</dbReference>
<keyword evidence="4" id="KW-1185">Reference proteome</keyword>
<name>A0ABY2D0G0_GULMO</name>
<dbReference type="Proteomes" id="UP000294801">
    <property type="component" value="Unassembled WGS sequence"/>
</dbReference>
<sequence>MKPNASSGTGCPCGRPVPFDACCGRYLPPEAAPAPTAEALMRSRYSAYVMGNEPYLMATWHATTRPERLGLADEQPRPRWLGLSIVRSEGGQNTDTHGLVEFVARYKIQGRAFRLHETSRFLKEDGRWWYVDGDLQDS</sequence>
<evidence type="ECO:0000259" key="2">
    <source>
        <dbReference type="Pfam" id="PF17775"/>
    </source>
</evidence>
<comment type="caution">
    <text evidence="3">The sequence shown here is derived from an EMBL/GenBank/DDBJ whole genome shotgun (WGS) entry which is preliminary data.</text>
</comment>
<dbReference type="PANTHER" id="PTHR33747:SF1">
    <property type="entry name" value="ADENYLATE CYCLASE-ASSOCIATED CAP C-TERMINAL DOMAIN-CONTAINING PROTEIN"/>
    <property type="match status" value="1"/>
</dbReference>
<dbReference type="SUPFAM" id="SSF54427">
    <property type="entry name" value="NTF2-like"/>
    <property type="match status" value="1"/>
</dbReference>
<evidence type="ECO:0000313" key="3">
    <source>
        <dbReference type="EMBL" id="TCW33787.1"/>
    </source>
</evidence>
<reference evidence="3 4" key="1">
    <citation type="submission" date="2019-03" db="EMBL/GenBank/DDBJ databases">
        <title>Genomic Encyclopedia of Type Strains, Phase IV (KMG-IV): sequencing the most valuable type-strain genomes for metagenomic binning, comparative biology and taxonomic classification.</title>
        <authorList>
            <person name="Goeker M."/>
        </authorList>
    </citation>
    <scope>NUCLEOTIDE SEQUENCE [LARGE SCALE GENOMIC DNA]</scope>
    <source>
        <strain evidence="3 4">DSM 18507</strain>
    </source>
</reference>
<dbReference type="InterPro" id="IPR032710">
    <property type="entry name" value="NTF2-like_dom_sf"/>
</dbReference>
<accession>A0ABY2D0G0</accession>
<feature type="domain" description="YchJ-like middle NTF2-like" evidence="2">
    <location>
        <begin position="36"/>
        <end position="133"/>
    </location>
</feature>
<comment type="similarity">
    <text evidence="1">Belongs to the UPF0225 family.</text>
</comment>